<sequence>MELTGPSNRRVVTAGGQILQASSTALLPTTTLSAGAREAHVLEGLQPKALLSVKTLADNGYTTIFHPHDKGVTVHGIDDLELTFKNPALLHGWRKGGGLWTVPIVDEPMSSPGLDGDDAAMNVHDLPSTKEVVRFLHAALGFPTKATLLNATAMATLLLFQP</sequence>
<dbReference type="HOGENOM" id="CLU_1638822_0_0_1"/>
<dbReference type="Proteomes" id="UP000001449">
    <property type="component" value="Chromosome 17"/>
</dbReference>
<evidence type="ECO:0000313" key="2">
    <source>
        <dbReference type="Proteomes" id="UP000001449"/>
    </source>
</evidence>
<dbReference type="RefSeq" id="XP_002294403.1">
    <property type="nucleotide sequence ID" value="XM_002294367.1"/>
</dbReference>
<gene>
    <name evidence="1" type="ORF">THAPSDRAFT_10714</name>
</gene>
<proteinExistence type="predicted"/>
<dbReference type="PaxDb" id="35128-Thaps10714"/>
<keyword evidence="2" id="KW-1185">Reference proteome</keyword>
<organism evidence="1 2">
    <name type="scientific">Thalassiosira pseudonana</name>
    <name type="common">Marine diatom</name>
    <name type="synonym">Cyclotella nana</name>
    <dbReference type="NCBI Taxonomy" id="35128"/>
    <lineage>
        <taxon>Eukaryota</taxon>
        <taxon>Sar</taxon>
        <taxon>Stramenopiles</taxon>
        <taxon>Ochrophyta</taxon>
        <taxon>Bacillariophyta</taxon>
        <taxon>Coscinodiscophyceae</taxon>
        <taxon>Thalassiosirophycidae</taxon>
        <taxon>Thalassiosirales</taxon>
        <taxon>Thalassiosiraceae</taxon>
        <taxon>Thalassiosira</taxon>
    </lineage>
</organism>
<dbReference type="GeneID" id="7444238"/>
<protein>
    <submittedName>
        <fullName evidence="1">Uncharacterized protein</fullName>
    </submittedName>
</protein>
<name>B8CEB2_THAPS</name>
<dbReference type="KEGG" id="tps:THAPSDRAFT_10714"/>
<reference evidence="1 2" key="2">
    <citation type="journal article" date="2008" name="Nature">
        <title>The Phaeodactylum genome reveals the evolutionary history of diatom genomes.</title>
        <authorList>
            <person name="Bowler C."/>
            <person name="Allen A.E."/>
            <person name="Badger J.H."/>
            <person name="Grimwood J."/>
            <person name="Jabbari K."/>
            <person name="Kuo A."/>
            <person name="Maheswari U."/>
            <person name="Martens C."/>
            <person name="Maumus F."/>
            <person name="Otillar R.P."/>
            <person name="Rayko E."/>
            <person name="Salamov A."/>
            <person name="Vandepoele K."/>
            <person name="Beszteri B."/>
            <person name="Gruber A."/>
            <person name="Heijde M."/>
            <person name="Katinka M."/>
            <person name="Mock T."/>
            <person name="Valentin K."/>
            <person name="Verret F."/>
            <person name="Berges J.A."/>
            <person name="Brownlee C."/>
            <person name="Cadoret J.P."/>
            <person name="Chiovitti A."/>
            <person name="Choi C.J."/>
            <person name="Coesel S."/>
            <person name="De Martino A."/>
            <person name="Detter J.C."/>
            <person name="Durkin C."/>
            <person name="Falciatore A."/>
            <person name="Fournet J."/>
            <person name="Haruta M."/>
            <person name="Huysman M.J."/>
            <person name="Jenkins B.D."/>
            <person name="Jiroutova K."/>
            <person name="Jorgensen R.E."/>
            <person name="Joubert Y."/>
            <person name="Kaplan A."/>
            <person name="Kroger N."/>
            <person name="Kroth P.G."/>
            <person name="La Roche J."/>
            <person name="Lindquist E."/>
            <person name="Lommer M."/>
            <person name="Martin-Jezequel V."/>
            <person name="Lopez P.J."/>
            <person name="Lucas S."/>
            <person name="Mangogna M."/>
            <person name="McGinnis K."/>
            <person name="Medlin L.K."/>
            <person name="Montsant A."/>
            <person name="Oudot-Le Secq M.P."/>
            <person name="Napoli C."/>
            <person name="Obornik M."/>
            <person name="Parker M.S."/>
            <person name="Petit J.L."/>
            <person name="Porcel B.M."/>
            <person name="Poulsen N."/>
            <person name="Robison M."/>
            <person name="Rychlewski L."/>
            <person name="Rynearson T.A."/>
            <person name="Schmutz J."/>
            <person name="Shapiro H."/>
            <person name="Siaut M."/>
            <person name="Stanley M."/>
            <person name="Sussman M.R."/>
            <person name="Taylor A.R."/>
            <person name="Vardi A."/>
            <person name="von Dassow P."/>
            <person name="Vyverman W."/>
            <person name="Willis A."/>
            <person name="Wyrwicz L.S."/>
            <person name="Rokhsar D.S."/>
            <person name="Weissenbach J."/>
            <person name="Armbrust E.V."/>
            <person name="Green B.R."/>
            <person name="Van de Peer Y."/>
            <person name="Grigoriev I.V."/>
        </authorList>
    </citation>
    <scope>NUCLEOTIDE SEQUENCE [LARGE SCALE GENOMIC DNA]</scope>
    <source>
        <strain evidence="1 2">CCMP1335</strain>
    </source>
</reference>
<accession>B8CEB2</accession>
<dbReference type="AlphaFoldDB" id="B8CEB2"/>
<evidence type="ECO:0000313" key="1">
    <source>
        <dbReference type="EMBL" id="EED88237.1"/>
    </source>
</evidence>
<reference evidence="1 2" key="1">
    <citation type="journal article" date="2004" name="Science">
        <title>The genome of the diatom Thalassiosira pseudonana: ecology, evolution, and metabolism.</title>
        <authorList>
            <person name="Armbrust E.V."/>
            <person name="Berges J.A."/>
            <person name="Bowler C."/>
            <person name="Green B.R."/>
            <person name="Martinez D."/>
            <person name="Putnam N.H."/>
            <person name="Zhou S."/>
            <person name="Allen A.E."/>
            <person name="Apt K.E."/>
            <person name="Bechner M."/>
            <person name="Brzezinski M.A."/>
            <person name="Chaal B.K."/>
            <person name="Chiovitti A."/>
            <person name="Davis A.K."/>
            <person name="Demarest M.S."/>
            <person name="Detter J.C."/>
            <person name="Glavina T."/>
            <person name="Goodstein D."/>
            <person name="Hadi M.Z."/>
            <person name="Hellsten U."/>
            <person name="Hildebrand M."/>
            <person name="Jenkins B.D."/>
            <person name="Jurka J."/>
            <person name="Kapitonov V.V."/>
            <person name="Kroger N."/>
            <person name="Lau W.W."/>
            <person name="Lane T.W."/>
            <person name="Larimer F.W."/>
            <person name="Lippmeier J.C."/>
            <person name="Lucas S."/>
            <person name="Medina M."/>
            <person name="Montsant A."/>
            <person name="Obornik M."/>
            <person name="Parker M.S."/>
            <person name="Palenik B."/>
            <person name="Pazour G.J."/>
            <person name="Richardson P.M."/>
            <person name="Rynearson T.A."/>
            <person name="Saito M.A."/>
            <person name="Schwartz D.C."/>
            <person name="Thamatrakoln K."/>
            <person name="Valentin K."/>
            <person name="Vardi A."/>
            <person name="Wilkerson F.P."/>
            <person name="Rokhsar D.S."/>
        </authorList>
    </citation>
    <scope>NUCLEOTIDE SEQUENCE [LARGE SCALE GENOMIC DNA]</scope>
    <source>
        <strain evidence="1 2">CCMP1335</strain>
    </source>
</reference>
<dbReference type="InParanoid" id="B8CEB2"/>
<dbReference type="EMBL" id="CM000651">
    <property type="protein sequence ID" value="EED88237.1"/>
    <property type="molecule type" value="Genomic_DNA"/>
</dbReference>